<name>A0A914WX54_9BILA</name>
<dbReference type="WBParaSite" id="PSAMB.scaffold5739size10983.g27296.t1">
    <property type="protein sequence ID" value="PSAMB.scaffold5739size10983.g27296.t1"/>
    <property type="gene ID" value="PSAMB.scaffold5739size10983.g27296"/>
</dbReference>
<proteinExistence type="predicted"/>
<sequence length="350" mass="38549">MSAIAWGVKIFVFYVPPKDFHCDPNDPGFQALRLMTAATNGQFITCDSNNDFLSDPVTVFSSLMSTQLNSQVHEPKFYSNCILNLTDYNDDYDGPLYISINSKAPVTVSYNGASQLPIASFINSWNYYTISVIGTFLKTLEVRSSGYCDMLVYANSEISIFVSFITEQNNSTDVSSSTLVEGIPFWPVLHINYPVLTDFSSILLTYTSENGTTSGPLVGSLRPNCLFDWIFNDSITCEQQNTTLTLAFTFLDTSNSPALRRVFPGFCAPPATTPSSTITMTTAAQASLTSSSASIITTSSADCYNPDTGDYDSFIGNHYTNDGYNNSCYYNNTAANFVHYDKPTTLCDRH</sequence>
<reference evidence="2" key="1">
    <citation type="submission" date="2022-11" db="UniProtKB">
        <authorList>
            <consortium name="WormBaseParasite"/>
        </authorList>
    </citation>
    <scope>IDENTIFICATION</scope>
</reference>
<protein>
    <submittedName>
        <fullName evidence="2">Uncharacterized protein</fullName>
    </submittedName>
</protein>
<keyword evidence="1" id="KW-1185">Reference proteome</keyword>
<evidence type="ECO:0000313" key="2">
    <source>
        <dbReference type="WBParaSite" id="PSAMB.scaffold5739size10983.g27296.t1"/>
    </source>
</evidence>
<dbReference type="Proteomes" id="UP000887566">
    <property type="component" value="Unplaced"/>
</dbReference>
<evidence type="ECO:0000313" key="1">
    <source>
        <dbReference type="Proteomes" id="UP000887566"/>
    </source>
</evidence>
<dbReference type="AlphaFoldDB" id="A0A914WX54"/>
<organism evidence="1 2">
    <name type="scientific">Plectus sambesii</name>
    <dbReference type="NCBI Taxonomy" id="2011161"/>
    <lineage>
        <taxon>Eukaryota</taxon>
        <taxon>Metazoa</taxon>
        <taxon>Ecdysozoa</taxon>
        <taxon>Nematoda</taxon>
        <taxon>Chromadorea</taxon>
        <taxon>Plectida</taxon>
        <taxon>Plectina</taxon>
        <taxon>Plectoidea</taxon>
        <taxon>Plectidae</taxon>
        <taxon>Plectus</taxon>
    </lineage>
</organism>
<accession>A0A914WX54</accession>